<proteinExistence type="predicted"/>
<comment type="caution">
    <text evidence="3">The sequence shown here is derived from an EMBL/GenBank/DDBJ whole genome shotgun (WGS) entry which is preliminary data.</text>
</comment>
<evidence type="ECO:0000256" key="1">
    <source>
        <dbReference type="SAM" id="MobiDB-lite"/>
    </source>
</evidence>
<evidence type="ECO:0000313" key="4">
    <source>
        <dbReference type="Proteomes" id="UP001596091"/>
    </source>
</evidence>
<keyword evidence="2" id="KW-1133">Transmembrane helix</keyword>
<sequence length="598" mass="67300">MSPEYQSGRPSTPSADDLTGAVILLGCAICAGLWYVAMSRLHMTNAQCLEIFCYAIISLFGLMLVLSHFIGRRMRKESHWPHPPLFIAASKDQKIVDDARQTGATVLGYNVHGEPWLWPDAVRTRHGIIAGGTGAGKSTFLKNIIVQDLHRTYGGRPMPMIVFDGKGDEEFLEDLLPEITAAGRMQDLRVINPTSPQRSAKYNPFVSPEDLYQEHVNFVFQSFGLAKDFFEGHQEAYLYDLVRILHYTGKVFNTFDVLVMALEEDVLTEQIEIARKRIASTPNISVQARQTFEMSAKMLLRSFKDRDRIEKIQGLLNELVTFLEDNLSIITGSYQDNLTTDQVVDEGLILWIALNLNKNKRACEALGKILLKNIQLTIGKRYSQSRAQRDPNEPYLSVLFDEIGPFVFPDFPHGLQTARGARVMMLFSTQAVPQFQKLGQAFADEVISAPATKMIMHGSEENTVQWFLKASSRVATKRRTLSVRRTGIFATKYMETGMGSESDARETRAREEHIKNLPVGQMEILMADPREGTLHSHLHARRQPSFHLTGFDLDLYPRMNSIVDPNIGANLGFKEESEARAKRRSSGVSLSRLTGGRE</sequence>
<dbReference type="Proteomes" id="UP001596091">
    <property type="component" value="Unassembled WGS sequence"/>
</dbReference>
<name>A0ABW1EGC3_9BACT</name>
<dbReference type="InterPro" id="IPR003688">
    <property type="entry name" value="TraG/VirD4"/>
</dbReference>
<dbReference type="Pfam" id="PF02534">
    <property type="entry name" value="T4SS-DNA_transf"/>
    <property type="match status" value="1"/>
</dbReference>
<dbReference type="InterPro" id="IPR027417">
    <property type="entry name" value="P-loop_NTPase"/>
</dbReference>
<keyword evidence="4" id="KW-1185">Reference proteome</keyword>
<feature type="transmembrane region" description="Helical" evidence="2">
    <location>
        <begin position="20"/>
        <end position="37"/>
    </location>
</feature>
<keyword evidence="2" id="KW-0472">Membrane</keyword>
<evidence type="ECO:0000256" key="2">
    <source>
        <dbReference type="SAM" id="Phobius"/>
    </source>
</evidence>
<organism evidence="3 4">
    <name type="scientific">Acidicapsa dinghuensis</name>
    <dbReference type="NCBI Taxonomy" id="2218256"/>
    <lineage>
        <taxon>Bacteria</taxon>
        <taxon>Pseudomonadati</taxon>
        <taxon>Acidobacteriota</taxon>
        <taxon>Terriglobia</taxon>
        <taxon>Terriglobales</taxon>
        <taxon>Acidobacteriaceae</taxon>
        <taxon>Acidicapsa</taxon>
    </lineage>
</organism>
<dbReference type="EMBL" id="JBHSPH010000002">
    <property type="protein sequence ID" value="MFC5862048.1"/>
    <property type="molecule type" value="Genomic_DNA"/>
</dbReference>
<feature type="region of interest" description="Disordered" evidence="1">
    <location>
        <begin position="577"/>
        <end position="598"/>
    </location>
</feature>
<dbReference type="CDD" id="cd01127">
    <property type="entry name" value="TrwB_TraG_TraD_VirD4"/>
    <property type="match status" value="1"/>
</dbReference>
<evidence type="ECO:0000313" key="3">
    <source>
        <dbReference type="EMBL" id="MFC5862048.1"/>
    </source>
</evidence>
<protein>
    <submittedName>
        <fullName evidence="3">Type IV secretory system conjugative DNA transfer family protein</fullName>
    </submittedName>
</protein>
<feature type="transmembrane region" description="Helical" evidence="2">
    <location>
        <begin position="49"/>
        <end position="70"/>
    </location>
</feature>
<dbReference type="SUPFAM" id="SSF52540">
    <property type="entry name" value="P-loop containing nucleoside triphosphate hydrolases"/>
    <property type="match status" value="1"/>
</dbReference>
<accession>A0ABW1EGC3</accession>
<dbReference type="Gene3D" id="3.40.50.300">
    <property type="entry name" value="P-loop containing nucleotide triphosphate hydrolases"/>
    <property type="match status" value="2"/>
</dbReference>
<keyword evidence="2" id="KW-0812">Transmembrane</keyword>
<dbReference type="RefSeq" id="WP_263338082.1">
    <property type="nucleotide sequence ID" value="NZ_JAGSYH010000004.1"/>
</dbReference>
<reference evidence="4" key="1">
    <citation type="journal article" date="2019" name="Int. J. Syst. Evol. Microbiol.">
        <title>The Global Catalogue of Microorganisms (GCM) 10K type strain sequencing project: providing services to taxonomists for standard genome sequencing and annotation.</title>
        <authorList>
            <consortium name="The Broad Institute Genomics Platform"/>
            <consortium name="The Broad Institute Genome Sequencing Center for Infectious Disease"/>
            <person name="Wu L."/>
            <person name="Ma J."/>
        </authorList>
    </citation>
    <scope>NUCLEOTIDE SEQUENCE [LARGE SCALE GENOMIC DNA]</scope>
    <source>
        <strain evidence="4">JCM 4087</strain>
    </source>
</reference>
<gene>
    <name evidence="3" type="ORF">ACFPT7_07070</name>
</gene>